<dbReference type="Pfam" id="PF01047">
    <property type="entry name" value="MarR"/>
    <property type="match status" value="1"/>
</dbReference>
<organism evidence="6 7">
    <name type="scientific">Streptomyces mimosae</name>
    <dbReference type="NCBI Taxonomy" id="2586635"/>
    <lineage>
        <taxon>Bacteria</taxon>
        <taxon>Bacillati</taxon>
        <taxon>Actinomycetota</taxon>
        <taxon>Actinomycetes</taxon>
        <taxon>Kitasatosporales</taxon>
        <taxon>Streptomycetaceae</taxon>
        <taxon>Streptomyces</taxon>
    </lineage>
</organism>
<feature type="region of interest" description="Disordered" evidence="4">
    <location>
        <begin position="1"/>
        <end position="31"/>
    </location>
</feature>
<dbReference type="SUPFAM" id="SSF46785">
    <property type="entry name" value="Winged helix' DNA-binding domain"/>
    <property type="match status" value="1"/>
</dbReference>
<comment type="caution">
    <text evidence="6">The sequence shown here is derived from an EMBL/GenBank/DDBJ whole genome shotgun (WGS) entry which is preliminary data.</text>
</comment>
<evidence type="ECO:0000259" key="5">
    <source>
        <dbReference type="Pfam" id="PF01047"/>
    </source>
</evidence>
<dbReference type="InterPro" id="IPR000835">
    <property type="entry name" value="HTH_MarR-typ"/>
</dbReference>
<feature type="compositionally biased region" description="Basic and acidic residues" evidence="4">
    <location>
        <begin position="10"/>
        <end position="29"/>
    </location>
</feature>
<dbReference type="OrthoDB" id="67158at2"/>
<dbReference type="InterPro" id="IPR052362">
    <property type="entry name" value="HTH-GbsR_regulator"/>
</dbReference>
<keyword evidence="3" id="KW-0804">Transcription</keyword>
<dbReference type="PANTHER" id="PTHR38465">
    <property type="entry name" value="HTH-TYPE TRANSCRIPTIONAL REGULATOR MJ1563-RELATED"/>
    <property type="match status" value="1"/>
</dbReference>
<dbReference type="GO" id="GO:0003677">
    <property type="term" value="F:DNA binding"/>
    <property type="evidence" value="ECO:0007669"/>
    <property type="project" value="UniProtKB-KW"/>
</dbReference>
<dbReference type="GO" id="GO:0003700">
    <property type="term" value="F:DNA-binding transcription factor activity"/>
    <property type="evidence" value="ECO:0007669"/>
    <property type="project" value="InterPro"/>
</dbReference>
<dbReference type="PANTHER" id="PTHR38465:SF2">
    <property type="entry name" value="HTH-TYPE TRANSCRIPTIONAL REGULATOR MMPR5"/>
    <property type="match status" value="1"/>
</dbReference>
<evidence type="ECO:0000256" key="3">
    <source>
        <dbReference type="ARBA" id="ARBA00023163"/>
    </source>
</evidence>
<proteinExistence type="predicted"/>
<dbReference type="InterPro" id="IPR036388">
    <property type="entry name" value="WH-like_DNA-bd_sf"/>
</dbReference>
<evidence type="ECO:0000256" key="4">
    <source>
        <dbReference type="SAM" id="MobiDB-lite"/>
    </source>
</evidence>
<keyword evidence="7" id="KW-1185">Reference proteome</keyword>
<gene>
    <name evidence="6" type="ORF">FH607_023865</name>
</gene>
<dbReference type="Gene3D" id="1.10.287.160">
    <property type="entry name" value="HR1 repeat"/>
    <property type="match status" value="1"/>
</dbReference>
<evidence type="ECO:0000313" key="7">
    <source>
        <dbReference type="Proteomes" id="UP000314251"/>
    </source>
</evidence>
<reference evidence="6" key="1">
    <citation type="submission" date="2019-10" db="EMBL/GenBank/DDBJ databases">
        <title>Nonomuraea sp. nov., isolated from Phyllanthus amarus.</title>
        <authorList>
            <person name="Klykleung N."/>
            <person name="Tanasupawat S."/>
        </authorList>
    </citation>
    <scope>NUCLEOTIDE SEQUENCE [LARGE SCALE GENOMIC DNA]</scope>
    <source>
        <strain evidence="6">3MP-10</strain>
    </source>
</reference>
<keyword evidence="2" id="KW-0238">DNA-binding</keyword>
<dbReference type="Gene3D" id="1.10.10.10">
    <property type="entry name" value="Winged helix-like DNA-binding domain superfamily/Winged helix DNA-binding domain"/>
    <property type="match status" value="1"/>
</dbReference>
<dbReference type="InterPro" id="IPR036390">
    <property type="entry name" value="WH_DNA-bd_sf"/>
</dbReference>
<dbReference type="EMBL" id="VDLY02000017">
    <property type="protein sequence ID" value="KAB8161848.1"/>
    <property type="molecule type" value="Genomic_DNA"/>
</dbReference>
<dbReference type="AlphaFoldDB" id="A0A5N6A3A0"/>
<feature type="domain" description="HTH marR-type" evidence="5">
    <location>
        <begin position="63"/>
        <end position="110"/>
    </location>
</feature>
<dbReference type="Proteomes" id="UP000314251">
    <property type="component" value="Unassembled WGS sequence"/>
</dbReference>
<name>A0A5N6A3A0_9ACTN</name>
<evidence type="ECO:0000256" key="1">
    <source>
        <dbReference type="ARBA" id="ARBA00023015"/>
    </source>
</evidence>
<protein>
    <submittedName>
        <fullName evidence="6">MarR family transcriptional regulator</fullName>
    </submittedName>
</protein>
<sequence length="193" mass="22042">MDQTGLGETEPEKPGEEPRELRERTERGDPFPPEVAAFVERFAADLVAAGFQRMAARVFACLTVSEHGALSSAELAERLRISPAAISGAVRYLGQVHLISREREPGSRRERYRLHQNVWYEAMTQRDAYLRRWEKTVRGGIEIVGADTPAGRRLNETAEFMVFLEEEMNQLMERWHARRAVSAHPVEQEPEEP</sequence>
<evidence type="ECO:0000256" key="2">
    <source>
        <dbReference type="ARBA" id="ARBA00023125"/>
    </source>
</evidence>
<evidence type="ECO:0000313" key="6">
    <source>
        <dbReference type="EMBL" id="KAB8161848.1"/>
    </source>
</evidence>
<accession>A0A5N6A3A0</accession>
<keyword evidence="1" id="KW-0805">Transcription regulation</keyword>